<name>E8Q661_BLOVB</name>
<dbReference type="InterPro" id="IPR050322">
    <property type="entry name" value="Fe-S_cluster_asmbl/transfer"/>
</dbReference>
<dbReference type="STRING" id="859654.BVAF_361"/>
<sequence>MQNTIVHSNTFLKSNKNIPWKGVTLTDSAAQHILQLINRESKILGLKITIKKSGCAGLTYQLSKVFYPEQNTVVYEHNRAKLFVPINIMPIIDGTELDYIQDGLNYSFKFNNPKAQFHCGCGESFRIYK</sequence>
<evidence type="ECO:0000256" key="2">
    <source>
        <dbReference type="ARBA" id="ARBA00023004"/>
    </source>
</evidence>
<dbReference type="AlphaFoldDB" id="E8Q661"/>
<dbReference type="PROSITE" id="PS01152">
    <property type="entry name" value="HESB"/>
    <property type="match status" value="1"/>
</dbReference>
<dbReference type="GO" id="GO:0016226">
    <property type="term" value="P:iron-sulfur cluster assembly"/>
    <property type="evidence" value="ECO:0007669"/>
    <property type="project" value="InterPro"/>
</dbReference>
<dbReference type="GO" id="GO:0005829">
    <property type="term" value="C:cytosol"/>
    <property type="evidence" value="ECO:0007669"/>
    <property type="project" value="TreeGrafter"/>
</dbReference>
<dbReference type="HOGENOM" id="CLU_069054_4_2_6"/>
<evidence type="ECO:0000256" key="1">
    <source>
        <dbReference type="ARBA" id="ARBA00006718"/>
    </source>
</evidence>
<dbReference type="InterPro" id="IPR000361">
    <property type="entry name" value="ATAP_core_dom"/>
</dbReference>
<evidence type="ECO:0000313" key="5">
    <source>
        <dbReference type="Proteomes" id="UP000007464"/>
    </source>
</evidence>
<dbReference type="PANTHER" id="PTHR10072">
    <property type="entry name" value="IRON-SULFUR CLUSTER ASSEMBLY PROTEIN"/>
    <property type="match status" value="1"/>
</dbReference>
<dbReference type="KEGG" id="bva:BVAF_361"/>
<dbReference type="EMBL" id="CP002189">
    <property type="protein sequence ID" value="ADV33755.1"/>
    <property type="molecule type" value="Genomic_DNA"/>
</dbReference>
<proteinExistence type="inferred from homology"/>
<dbReference type="PANTHER" id="PTHR10072:SF47">
    <property type="entry name" value="PROTEIN SUFA"/>
    <property type="match status" value="1"/>
</dbReference>
<dbReference type="NCBIfam" id="TIGR00049">
    <property type="entry name" value="iron-sulfur cluster assembly accessory protein"/>
    <property type="match status" value="1"/>
</dbReference>
<dbReference type="SUPFAM" id="SSF89360">
    <property type="entry name" value="HesB-like domain"/>
    <property type="match status" value="1"/>
</dbReference>
<dbReference type="InterPro" id="IPR035903">
    <property type="entry name" value="HesB-like_dom_sf"/>
</dbReference>
<evidence type="ECO:0000313" key="4">
    <source>
        <dbReference type="EMBL" id="ADV33755.1"/>
    </source>
</evidence>
<dbReference type="InterPro" id="IPR016092">
    <property type="entry name" value="ATAP"/>
</dbReference>
<keyword evidence="5" id="KW-1185">Reference proteome</keyword>
<organism evidence="4 5">
    <name type="scientific">Blochmanniella vafra (strain BVAF)</name>
    <dbReference type="NCBI Taxonomy" id="859654"/>
    <lineage>
        <taxon>Bacteria</taxon>
        <taxon>Pseudomonadati</taxon>
        <taxon>Pseudomonadota</taxon>
        <taxon>Gammaproteobacteria</taxon>
        <taxon>Enterobacterales</taxon>
        <taxon>Enterobacteriaceae</taxon>
        <taxon>ant endosymbionts</taxon>
        <taxon>Candidatus Blochmanniella</taxon>
    </lineage>
</organism>
<dbReference type="Gene3D" id="2.60.300.12">
    <property type="entry name" value="HesB-like domain"/>
    <property type="match status" value="1"/>
</dbReference>
<feature type="domain" description="Core" evidence="3">
    <location>
        <begin position="23"/>
        <end position="123"/>
    </location>
</feature>
<keyword evidence="2" id="KW-0408">Iron</keyword>
<dbReference type="GO" id="GO:0051537">
    <property type="term" value="F:2 iron, 2 sulfur cluster binding"/>
    <property type="evidence" value="ECO:0007669"/>
    <property type="project" value="TreeGrafter"/>
</dbReference>
<evidence type="ECO:0000259" key="3">
    <source>
        <dbReference type="Pfam" id="PF01521"/>
    </source>
</evidence>
<reference evidence="4 5" key="1">
    <citation type="journal article" date="2010" name="BMC Genomics">
        <title>Unprecedented loss of ammonia assimilation capability in a urease-encoding bacterial mutualist.</title>
        <authorList>
            <person name="Williams L.E."/>
            <person name="Wernegreen J.J."/>
        </authorList>
    </citation>
    <scope>NUCLEOTIDE SEQUENCE [LARGE SCALE GENOMIC DNA]</scope>
    <source>
        <strain evidence="4 5">BVAF</strain>
    </source>
</reference>
<dbReference type="Pfam" id="PF01521">
    <property type="entry name" value="Fe-S_biosyn"/>
    <property type="match status" value="1"/>
</dbReference>
<dbReference type="Proteomes" id="UP000007464">
    <property type="component" value="Chromosome"/>
</dbReference>
<accession>E8Q661</accession>
<dbReference type="InterPro" id="IPR017870">
    <property type="entry name" value="FeS_cluster_insertion_CS"/>
</dbReference>
<dbReference type="RefSeq" id="WP_013516680.1">
    <property type="nucleotide sequence ID" value="NC_014909.2"/>
</dbReference>
<gene>
    <name evidence="4" type="primary">sufA</name>
    <name evidence="4" type="ordered locus">BVAF_361</name>
</gene>
<protein>
    <submittedName>
        <fullName evidence="4">FeS cluster assembly protein sufA</fullName>
    </submittedName>
</protein>
<dbReference type="OrthoDB" id="9801228at2"/>
<comment type="similarity">
    <text evidence="1">Belongs to the HesB/IscA family.</text>
</comment>